<dbReference type="PANTHER" id="PTHR31973">
    <property type="entry name" value="POLYPROTEIN, PUTATIVE-RELATED"/>
    <property type="match status" value="1"/>
</dbReference>
<dbReference type="Proteomes" id="UP001280121">
    <property type="component" value="Unassembled WGS sequence"/>
</dbReference>
<dbReference type="Pfam" id="PF10551">
    <property type="entry name" value="MULE"/>
    <property type="match status" value="1"/>
</dbReference>
<proteinExistence type="predicted"/>
<accession>A0AAD9U4W8</accession>
<dbReference type="AlphaFoldDB" id="A0AAD9U4W8"/>
<dbReference type="PANTHER" id="PTHR31973:SF195">
    <property type="entry name" value="MUDR FAMILY TRANSPOSASE"/>
    <property type="match status" value="1"/>
</dbReference>
<evidence type="ECO:0000313" key="3">
    <source>
        <dbReference type="Proteomes" id="UP001280121"/>
    </source>
</evidence>
<evidence type="ECO:0000259" key="1">
    <source>
        <dbReference type="Pfam" id="PF10551"/>
    </source>
</evidence>
<keyword evidence="3" id="KW-1185">Reference proteome</keyword>
<protein>
    <recommendedName>
        <fullName evidence="1">MULE transposase domain-containing protein</fullName>
    </recommendedName>
</protein>
<gene>
    <name evidence="2" type="ORF">Ddye_015494</name>
</gene>
<sequence>MTLSFMSDDNVELVVMNKDKGWGAIDVEFENKYDFRPPLNPIQSAFTSAGNDQATPSANPCSLASATMIEDLFVSKYRVPMRPKDIVFEMSEQHSIHLSYKKAYMSKEHALNQFYVLEQANHRIVKKIKNDSENRFKYGFMEIGVSIEGFNSVIRPIICIDATYLKARINGVLLVAVFKDGNEMIYPLAFGFTNFECTESWIWFLKKLHKVIKNPDSVMLVIDWHIGIFNAMEAIFPDATHGVCAYHLAQNLKRFCKQRNDVVWLYYRAVYAYRMEEFECVMGQKKTTCLEPSSSTSKPGKKPRSCSICKKEGHHRLKYLDKAPVPTFIDIDEEKADGPAVI</sequence>
<comment type="caution">
    <text evidence="2">The sequence shown here is derived from an EMBL/GenBank/DDBJ whole genome shotgun (WGS) entry which is preliminary data.</text>
</comment>
<dbReference type="InterPro" id="IPR018289">
    <property type="entry name" value="MULE_transposase_dom"/>
</dbReference>
<reference evidence="2" key="1">
    <citation type="journal article" date="2023" name="Plant J.">
        <title>Genome sequences and population genomics provide insights into the demographic history, inbreeding, and mutation load of two 'living fossil' tree species of Dipteronia.</title>
        <authorList>
            <person name="Feng Y."/>
            <person name="Comes H.P."/>
            <person name="Chen J."/>
            <person name="Zhu S."/>
            <person name="Lu R."/>
            <person name="Zhang X."/>
            <person name="Li P."/>
            <person name="Qiu J."/>
            <person name="Olsen K.M."/>
            <person name="Qiu Y."/>
        </authorList>
    </citation>
    <scope>NUCLEOTIDE SEQUENCE</scope>
    <source>
        <strain evidence="2">KIB01</strain>
    </source>
</reference>
<organism evidence="2 3">
    <name type="scientific">Dipteronia dyeriana</name>
    <dbReference type="NCBI Taxonomy" id="168575"/>
    <lineage>
        <taxon>Eukaryota</taxon>
        <taxon>Viridiplantae</taxon>
        <taxon>Streptophyta</taxon>
        <taxon>Embryophyta</taxon>
        <taxon>Tracheophyta</taxon>
        <taxon>Spermatophyta</taxon>
        <taxon>Magnoliopsida</taxon>
        <taxon>eudicotyledons</taxon>
        <taxon>Gunneridae</taxon>
        <taxon>Pentapetalae</taxon>
        <taxon>rosids</taxon>
        <taxon>malvids</taxon>
        <taxon>Sapindales</taxon>
        <taxon>Sapindaceae</taxon>
        <taxon>Hippocastanoideae</taxon>
        <taxon>Acereae</taxon>
        <taxon>Dipteronia</taxon>
    </lineage>
</organism>
<feature type="domain" description="MULE transposase" evidence="1">
    <location>
        <begin position="157"/>
        <end position="251"/>
    </location>
</feature>
<name>A0AAD9U4W8_9ROSI</name>
<evidence type="ECO:0000313" key="2">
    <source>
        <dbReference type="EMBL" id="KAK2648005.1"/>
    </source>
</evidence>
<dbReference type="EMBL" id="JANJYI010000005">
    <property type="protein sequence ID" value="KAK2648005.1"/>
    <property type="molecule type" value="Genomic_DNA"/>
</dbReference>